<comment type="caution">
    <text evidence="1">The sequence shown here is derived from an EMBL/GenBank/DDBJ whole genome shotgun (WGS) entry which is preliminary data.</text>
</comment>
<accession>A0ABP9ELY8</accession>
<proteinExistence type="predicted"/>
<organism evidence="1 2">
    <name type="scientific">Actinomycetospora straminea</name>
    <dbReference type="NCBI Taxonomy" id="663607"/>
    <lineage>
        <taxon>Bacteria</taxon>
        <taxon>Bacillati</taxon>
        <taxon>Actinomycetota</taxon>
        <taxon>Actinomycetes</taxon>
        <taxon>Pseudonocardiales</taxon>
        <taxon>Pseudonocardiaceae</taxon>
        <taxon>Actinomycetospora</taxon>
    </lineage>
</organism>
<sequence length="205" mass="21941">MAGPDGNRNAATVDVVPKSIPRTQPDMNHERRHRSSASHCTMWAANYLQPQAHPPSQISNPASGSVRPRGLVPHSDMTVSTIFRVVAHDVHGDGVTVAPPVRELWALYRSWSGTPARRAASCTITDIACPGNPPADVASSRARAKHQPFLGLAARTARSRPIRALAQVVRLVRLVGRNESNEPGKIGGSCSSVGLNWSAGLRNCL</sequence>
<gene>
    <name evidence="1" type="ORF">GCM10023203_37900</name>
</gene>
<dbReference type="Proteomes" id="UP001500457">
    <property type="component" value="Unassembled WGS sequence"/>
</dbReference>
<keyword evidence="2" id="KW-1185">Reference proteome</keyword>
<dbReference type="EMBL" id="BAABHQ010000010">
    <property type="protein sequence ID" value="GAA4882626.1"/>
    <property type="molecule type" value="Genomic_DNA"/>
</dbReference>
<name>A0ABP9ELY8_9PSEU</name>
<protein>
    <submittedName>
        <fullName evidence="1">Uncharacterized protein</fullName>
    </submittedName>
</protein>
<reference evidence="2" key="1">
    <citation type="journal article" date="2019" name="Int. J. Syst. Evol. Microbiol.">
        <title>The Global Catalogue of Microorganisms (GCM) 10K type strain sequencing project: providing services to taxonomists for standard genome sequencing and annotation.</title>
        <authorList>
            <consortium name="The Broad Institute Genomics Platform"/>
            <consortium name="The Broad Institute Genome Sequencing Center for Infectious Disease"/>
            <person name="Wu L."/>
            <person name="Ma J."/>
        </authorList>
    </citation>
    <scope>NUCLEOTIDE SEQUENCE [LARGE SCALE GENOMIC DNA]</scope>
    <source>
        <strain evidence="2">JCM 17983</strain>
    </source>
</reference>
<evidence type="ECO:0000313" key="2">
    <source>
        <dbReference type="Proteomes" id="UP001500457"/>
    </source>
</evidence>
<evidence type="ECO:0000313" key="1">
    <source>
        <dbReference type="EMBL" id="GAA4882626.1"/>
    </source>
</evidence>